<reference evidence="2" key="2">
    <citation type="submission" date="2017-12" db="EMBL/GenBank/DDBJ databases">
        <title>Genome sequence of the Bar-tailed Godwit (Limosa lapponica baueri).</title>
        <authorList>
            <person name="Lima N.C.B."/>
            <person name="Parody-Merino A.M."/>
            <person name="Battley P.F."/>
            <person name="Fidler A.E."/>
            <person name="Prosdocimi F."/>
        </authorList>
    </citation>
    <scope>NUCLEOTIDE SEQUENCE [LARGE SCALE GENOMIC DNA]</scope>
</reference>
<protein>
    <submittedName>
        <fullName evidence="1">Uncharacterized protein</fullName>
    </submittedName>
</protein>
<organism evidence="1 2">
    <name type="scientific">Limosa lapponica baueri</name>
    <dbReference type="NCBI Taxonomy" id="1758121"/>
    <lineage>
        <taxon>Eukaryota</taxon>
        <taxon>Metazoa</taxon>
        <taxon>Chordata</taxon>
        <taxon>Craniata</taxon>
        <taxon>Vertebrata</taxon>
        <taxon>Euteleostomi</taxon>
        <taxon>Archelosauria</taxon>
        <taxon>Archosauria</taxon>
        <taxon>Dinosauria</taxon>
        <taxon>Saurischia</taxon>
        <taxon>Theropoda</taxon>
        <taxon>Coelurosauria</taxon>
        <taxon>Aves</taxon>
        <taxon>Neognathae</taxon>
        <taxon>Neoaves</taxon>
        <taxon>Charadriiformes</taxon>
        <taxon>Scolopacidae</taxon>
        <taxon>Limosa</taxon>
    </lineage>
</organism>
<keyword evidence="2" id="KW-1185">Reference proteome</keyword>
<name>A0A2I0UE83_LIMLA</name>
<evidence type="ECO:0000313" key="2">
    <source>
        <dbReference type="Proteomes" id="UP000233556"/>
    </source>
</evidence>
<dbReference type="EMBL" id="KZ505832">
    <property type="protein sequence ID" value="PKU44350.1"/>
    <property type="molecule type" value="Genomic_DNA"/>
</dbReference>
<proteinExistence type="predicted"/>
<dbReference type="AlphaFoldDB" id="A0A2I0UE83"/>
<reference evidence="2" key="1">
    <citation type="submission" date="2017-11" db="EMBL/GenBank/DDBJ databases">
        <authorList>
            <person name="Lima N.C."/>
            <person name="Parody-Merino A.M."/>
            <person name="Battley P.F."/>
            <person name="Fidler A.E."/>
            <person name="Prosdocimi F."/>
        </authorList>
    </citation>
    <scope>NUCLEOTIDE SEQUENCE [LARGE SCALE GENOMIC DNA]</scope>
</reference>
<evidence type="ECO:0000313" key="1">
    <source>
        <dbReference type="EMBL" id="PKU44350.1"/>
    </source>
</evidence>
<gene>
    <name evidence="1" type="ORF">llap_5345</name>
</gene>
<dbReference type="Proteomes" id="UP000233556">
    <property type="component" value="Unassembled WGS sequence"/>
</dbReference>
<accession>A0A2I0UE83</accession>
<sequence length="97" mass="10857">MSELPLASCVIQPHLQQPLLFQSEFDSKYIADDDKLWRGFAIQAIIHWTIDLEITKLIYRSNETQGAISWVSVGNSMIDGDASRVCSEGCLDLRLSG</sequence>